<comment type="caution">
    <text evidence="1">The sequence shown here is derived from an EMBL/GenBank/DDBJ whole genome shotgun (WGS) entry which is preliminary data.</text>
</comment>
<accession>A0A5J4PSK0</accession>
<evidence type="ECO:0000313" key="1">
    <source>
        <dbReference type="EMBL" id="KAA6311738.1"/>
    </source>
</evidence>
<reference evidence="1" key="1">
    <citation type="submission" date="2019-03" db="EMBL/GenBank/DDBJ databases">
        <title>Single cell metagenomics reveals metabolic interactions within the superorganism composed of flagellate Streblomastix strix and complex community of Bacteroidetes bacteria on its surface.</title>
        <authorList>
            <person name="Treitli S.C."/>
            <person name="Kolisko M."/>
            <person name="Husnik F."/>
            <person name="Keeling P."/>
            <person name="Hampl V."/>
        </authorList>
    </citation>
    <scope>NUCLEOTIDE SEQUENCE</scope>
    <source>
        <strain evidence="1">STM</strain>
    </source>
</reference>
<protein>
    <submittedName>
        <fullName evidence="1">Uncharacterized protein</fullName>
    </submittedName>
</protein>
<dbReference type="AlphaFoldDB" id="A0A5J4PSK0"/>
<organism evidence="1">
    <name type="scientific">termite gut metagenome</name>
    <dbReference type="NCBI Taxonomy" id="433724"/>
    <lineage>
        <taxon>unclassified sequences</taxon>
        <taxon>metagenomes</taxon>
        <taxon>organismal metagenomes</taxon>
    </lineage>
</organism>
<dbReference type="EMBL" id="SNRY01006807">
    <property type="protein sequence ID" value="KAA6311738.1"/>
    <property type="molecule type" value="Genomic_DNA"/>
</dbReference>
<sequence length="34" mass="3753">MEIIFVYLLPLAIGIPPPATEKFPPTLSIPGFRI</sequence>
<gene>
    <name evidence="1" type="ORF">EZS27_037194</name>
</gene>
<proteinExistence type="predicted"/>
<name>A0A5J4PSK0_9ZZZZ</name>